<dbReference type="InterPro" id="IPR001173">
    <property type="entry name" value="Glyco_trans_2-like"/>
</dbReference>
<dbReference type="Proteomes" id="UP000651057">
    <property type="component" value="Unassembled WGS sequence"/>
</dbReference>
<comment type="caution">
    <text evidence="4">The sequence shown here is derived from an EMBL/GenBank/DDBJ whole genome shotgun (WGS) entry which is preliminary data.</text>
</comment>
<dbReference type="Pfam" id="PF00535">
    <property type="entry name" value="Glycos_transf_2"/>
    <property type="match status" value="1"/>
</dbReference>
<proteinExistence type="predicted"/>
<gene>
    <name evidence="4" type="ORF">JJQ60_15905</name>
</gene>
<accession>A0A937D9F5</accession>
<dbReference type="InterPro" id="IPR027791">
    <property type="entry name" value="Galactosyl_T_C"/>
</dbReference>
<dbReference type="InterPro" id="IPR050834">
    <property type="entry name" value="Glycosyltransf_2"/>
</dbReference>
<name>A0A937D9F5_9FLAO</name>
<evidence type="ECO:0000256" key="1">
    <source>
        <dbReference type="ARBA" id="ARBA00022679"/>
    </source>
</evidence>
<dbReference type="GO" id="GO:0016740">
    <property type="term" value="F:transferase activity"/>
    <property type="evidence" value="ECO:0007669"/>
    <property type="project" value="UniProtKB-KW"/>
</dbReference>
<evidence type="ECO:0000313" key="5">
    <source>
        <dbReference type="Proteomes" id="UP000651057"/>
    </source>
</evidence>
<dbReference type="Pfam" id="PF02709">
    <property type="entry name" value="Glyco_transf_7C"/>
    <property type="match status" value="1"/>
</dbReference>
<organism evidence="4 5">
    <name type="scientific">Aquimarina mytili</name>
    <dbReference type="NCBI Taxonomy" id="874423"/>
    <lineage>
        <taxon>Bacteria</taxon>
        <taxon>Pseudomonadati</taxon>
        <taxon>Bacteroidota</taxon>
        <taxon>Flavobacteriia</taxon>
        <taxon>Flavobacteriales</taxon>
        <taxon>Flavobacteriaceae</taxon>
        <taxon>Aquimarina</taxon>
    </lineage>
</organism>
<feature type="domain" description="Galactosyltransferase C-terminal" evidence="3">
    <location>
        <begin position="169"/>
        <end position="229"/>
    </location>
</feature>
<feature type="domain" description="Glycosyltransferase 2-like" evidence="2">
    <location>
        <begin position="7"/>
        <end position="135"/>
    </location>
</feature>
<dbReference type="RefSeq" id="WP_201922452.1">
    <property type="nucleotide sequence ID" value="NZ_BAABAX010000014.1"/>
</dbReference>
<keyword evidence="1" id="KW-0808">Transferase</keyword>
<dbReference type="PANTHER" id="PTHR43685:SF3">
    <property type="entry name" value="SLR2126 PROTEIN"/>
    <property type="match status" value="1"/>
</dbReference>
<sequence>MKVKTALIISTYNWPEALELVLKSVANQSIMTNEVLIADDGSRDETKLIIEKFREQVSIPLNHVWHEDLGFRKGKVLNKAIASTNADYIIEVDGDCIMHRDFIKDHLDFIKKDVFLYGSRVNIQKDYLPVLFKKQKISFNFLSKGIKKRTRALRIPIFGYLFTPKSKLSKKIRGCNISFWREDVIKVNGYNESIEGWGREDSELIVRMLNNGCVGRRLRYRGIVYHIWHSEKSRDKVQENDRIQQLSKEKALIWCEDGIDKYLNN</sequence>
<reference evidence="4" key="1">
    <citation type="submission" date="2021-01" db="EMBL/GenBank/DDBJ databases">
        <authorList>
            <person name="Zhong Y.L."/>
        </authorList>
    </citation>
    <scope>NUCLEOTIDE SEQUENCE</scope>
    <source>
        <strain evidence="4">KCTC 23302</strain>
    </source>
</reference>
<dbReference type="SUPFAM" id="SSF53448">
    <property type="entry name" value="Nucleotide-diphospho-sugar transferases"/>
    <property type="match status" value="1"/>
</dbReference>
<keyword evidence="5" id="KW-1185">Reference proteome</keyword>
<dbReference type="PANTHER" id="PTHR43685">
    <property type="entry name" value="GLYCOSYLTRANSFERASE"/>
    <property type="match status" value="1"/>
</dbReference>
<dbReference type="EMBL" id="JAERQJ010000006">
    <property type="protein sequence ID" value="MBL0685015.1"/>
    <property type="molecule type" value="Genomic_DNA"/>
</dbReference>
<dbReference type="AlphaFoldDB" id="A0A937D9F5"/>
<evidence type="ECO:0000259" key="3">
    <source>
        <dbReference type="Pfam" id="PF02709"/>
    </source>
</evidence>
<dbReference type="Gene3D" id="3.90.550.10">
    <property type="entry name" value="Spore Coat Polysaccharide Biosynthesis Protein SpsA, Chain A"/>
    <property type="match status" value="1"/>
</dbReference>
<evidence type="ECO:0000313" key="4">
    <source>
        <dbReference type="EMBL" id="MBL0685015.1"/>
    </source>
</evidence>
<protein>
    <submittedName>
        <fullName evidence="4">Glycosyltransferase family 2 protein</fullName>
    </submittedName>
</protein>
<dbReference type="InterPro" id="IPR029044">
    <property type="entry name" value="Nucleotide-diphossugar_trans"/>
</dbReference>
<dbReference type="CDD" id="cd06420">
    <property type="entry name" value="GT2_Chondriotin_Pol_N"/>
    <property type="match status" value="1"/>
</dbReference>
<evidence type="ECO:0000259" key="2">
    <source>
        <dbReference type="Pfam" id="PF00535"/>
    </source>
</evidence>